<dbReference type="GO" id="GO:0005886">
    <property type="term" value="C:plasma membrane"/>
    <property type="evidence" value="ECO:0007669"/>
    <property type="project" value="UniProtKB-SubCell"/>
</dbReference>
<evidence type="ECO:0000256" key="8">
    <source>
        <dbReference type="ARBA" id="ARBA00038435"/>
    </source>
</evidence>
<gene>
    <name evidence="11" type="primary">nhaC</name>
    <name evidence="11" type="ORF">OQ287_07135</name>
</gene>
<dbReference type="InterPro" id="IPR052180">
    <property type="entry name" value="NhaC_Na-H+_Antiporter"/>
</dbReference>
<dbReference type="InterPro" id="IPR004770">
    <property type="entry name" value="Na/H_antiport_NhaC"/>
</dbReference>
<evidence type="ECO:0000256" key="1">
    <source>
        <dbReference type="ARBA" id="ARBA00004651"/>
    </source>
</evidence>
<proteinExistence type="inferred from homology"/>
<dbReference type="Pfam" id="PF03553">
    <property type="entry name" value="Na_H_antiporter"/>
    <property type="match status" value="1"/>
</dbReference>
<dbReference type="PANTHER" id="PTHR33451:SF3">
    <property type="entry name" value="MALATE-2H(+)_NA(+)-LACTATE ANTIPORTER"/>
    <property type="match status" value="1"/>
</dbReference>
<dbReference type="NCBIfam" id="TIGR00931">
    <property type="entry name" value="antiport_nhaC"/>
    <property type="match status" value="1"/>
</dbReference>
<keyword evidence="5 9" id="KW-0812">Transmembrane</keyword>
<feature type="transmembrane region" description="Helical" evidence="9">
    <location>
        <begin position="12"/>
        <end position="31"/>
    </location>
</feature>
<evidence type="ECO:0000256" key="5">
    <source>
        <dbReference type="ARBA" id="ARBA00022692"/>
    </source>
</evidence>
<evidence type="ECO:0000313" key="11">
    <source>
        <dbReference type="EMBL" id="MCX2524007.1"/>
    </source>
</evidence>
<dbReference type="PANTHER" id="PTHR33451">
    <property type="entry name" value="MALATE-2H(+)/NA(+)-LACTATE ANTIPORTER"/>
    <property type="match status" value="1"/>
</dbReference>
<keyword evidence="7 9" id="KW-0472">Membrane</keyword>
<evidence type="ECO:0000256" key="9">
    <source>
        <dbReference type="SAM" id="Phobius"/>
    </source>
</evidence>
<feature type="transmembrane region" description="Helical" evidence="9">
    <location>
        <begin position="437"/>
        <end position="457"/>
    </location>
</feature>
<comment type="similarity">
    <text evidence="8">Belongs to the NhaC Na(+)/H(+) (TC 2.A.35) antiporter family.</text>
</comment>
<feature type="transmembrane region" description="Helical" evidence="9">
    <location>
        <begin position="193"/>
        <end position="214"/>
    </location>
</feature>
<protein>
    <submittedName>
        <fullName evidence="11">Na+/H+ antiporter NhaC</fullName>
    </submittedName>
</protein>
<keyword evidence="6 9" id="KW-1133">Transmembrane helix</keyword>
<feature type="transmembrane region" description="Helical" evidence="9">
    <location>
        <begin position="234"/>
        <end position="252"/>
    </location>
</feature>
<name>A0AA41ZFV1_9GAMM</name>
<keyword evidence="3" id="KW-0050">Antiport</keyword>
<evidence type="ECO:0000259" key="10">
    <source>
        <dbReference type="Pfam" id="PF03553"/>
    </source>
</evidence>
<keyword evidence="4" id="KW-1003">Cell membrane</keyword>
<keyword evidence="2" id="KW-0813">Transport</keyword>
<feature type="transmembrane region" description="Helical" evidence="9">
    <location>
        <begin position="37"/>
        <end position="54"/>
    </location>
</feature>
<feature type="domain" description="Na+/H+ antiporter NhaC-like C-terminal" evidence="10">
    <location>
        <begin position="160"/>
        <end position="454"/>
    </location>
</feature>
<reference evidence="11" key="1">
    <citation type="submission" date="2022-11" db="EMBL/GenBank/DDBJ databases">
        <title>Larsenimonas rhizosphaerae sp. nov., isolated from a tidal mudflat.</title>
        <authorList>
            <person name="Lee S.D."/>
            <person name="Kim I.S."/>
        </authorList>
    </citation>
    <scope>NUCLEOTIDE SEQUENCE</scope>
    <source>
        <strain evidence="11">GH2-1</strain>
    </source>
</reference>
<dbReference type="RefSeq" id="WP_250934829.1">
    <property type="nucleotide sequence ID" value="NZ_JAMLJK010000001.1"/>
</dbReference>
<dbReference type="EMBL" id="JAPIVE010000002">
    <property type="protein sequence ID" value="MCX2524007.1"/>
    <property type="molecule type" value="Genomic_DNA"/>
</dbReference>
<evidence type="ECO:0000256" key="7">
    <source>
        <dbReference type="ARBA" id="ARBA00023136"/>
    </source>
</evidence>
<feature type="transmembrane region" description="Helical" evidence="9">
    <location>
        <begin position="354"/>
        <end position="380"/>
    </location>
</feature>
<evidence type="ECO:0000256" key="3">
    <source>
        <dbReference type="ARBA" id="ARBA00022449"/>
    </source>
</evidence>
<evidence type="ECO:0000313" key="12">
    <source>
        <dbReference type="Proteomes" id="UP001165678"/>
    </source>
</evidence>
<dbReference type="AlphaFoldDB" id="A0AA41ZFV1"/>
<feature type="transmembrane region" description="Helical" evidence="9">
    <location>
        <begin position="259"/>
        <end position="276"/>
    </location>
</feature>
<sequence>MTPRIAQRPGPGALCLILASFAVIMSTVLVLKIPVALALFAAWFAMFAIGKGLGHAYDSLQQGALDGIRSGLEGVLIIVTVGALIGGWIAGGIVPSVIYYGVSLIDPAWFLPAAFLICGLTGLVTGTSFGAVGTIGIAMMGIGHGFELPLPVVAGAVISGAYVGDKLSPLSDTTVLTASICEVPLIEHVRSMLYTGVPCVTLATVGFAIAGNHFSSTEYDMQQADAVMAQLDAHFSISVWLLLPILATLLLLALRKPALPVIAIGAVLGVACAWLVQDSTPLEAVTALYAGNQGDYGDGYLASILNRGGMASMLPVIAIVIFALGLGGLMERLGVLETIADALTRMVHRSTGRLTLATIACGFFGTIFGGAAYVAIFTAASMTRNIYDRLGLQRTVLSRNVEAGGTLSTPMIPWTSGAVFMATTTGVATIDYLPFLWYHWLVMVFSLLYGFTGFAMWKRPQTDTDAEPAR</sequence>
<feature type="transmembrane region" description="Helical" evidence="9">
    <location>
        <begin position="313"/>
        <end position="333"/>
    </location>
</feature>
<evidence type="ECO:0000256" key="6">
    <source>
        <dbReference type="ARBA" id="ARBA00022989"/>
    </source>
</evidence>
<dbReference type="Proteomes" id="UP001165678">
    <property type="component" value="Unassembled WGS sequence"/>
</dbReference>
<keyword evidence="12" id="KW-1185">Reference proteome</keyword>
<feature type="transmembrane region" description="Helical" evidence="9">
    <location>
        <begin position="108"/>
        <end position="132"/>
    </location>
</feature>
<evidence type="ECO:0000256" key="2">
    <source>
        <dbReference type="ARBA" id="ARBA00022448"/>
    </source>
</evidence>
<dbReference type="InterPro" id="IPR018461">
    <property type="entry name" value="Na/H_Antiport_NhaC-like_C"/>
</dbReference>
<evidence type="ECO:0000256" key="4">
    <source>
        <dbReference type="ARBA" id="ARBA00022475"/>
    </source>
</evidence>
<dbReference type="GO" id="GO:0015297">
    <property type="term" value="F:antiporter activity"/>
    <property type="evidence" value="ECO:0007669"/>
    <property type="project" value="UniProtKB-KW"/>
</dbReference>
<comment type="caution">
    <text evidence="11">The sequence shown here is derived from an EMBL/GenBank/DDBJ whole genome shotgun (WGS) entry which is preliminary data.</text>
</comment>
<feature type="transmembrane region" description="Helical" evidence="9">
    <location>
        <begin position="75"/>
        <end position="102"/>
    </location>
</feature>
<comment type="subcellular location">
    <subcellularLocation>
        <location evidence="1">Cell membrane</location>
        <topology evidence="1">Multi-pass membrane protein</topology>
    </subcellularLocation>
</comment>
<organism evidence="11 12">
    <name type="scientific">Larsenimonas rhizosphaerae</name>
    <dbReference type="NCBI Taxonomy" id="2944682"/>
    <lineage>
        <taxon>Bacteria</taxon>
        <taxon>Pseudomonadati</taxon>
        <taxon>Pseudomonadota</taxon>
        <taxon>Gammaproteobacteria</taxon>
        <taxon>Oceanospirillales</taxon>
        <taxon>Halomonadaceae</taxon>
        <taxon>Larsenimonas</taxon>
    </lineage>
</organism>
<accession>A0AA41ZFV1</accession>